<dbReference type="InterPro" id="IPR011006">
    <property type="entry name" value="CheY-like_superfamily"/>
</dbReference>
<dbReference type="CDD" id="cd00156">
    <property type="entry name" value="REC"/>
    <property type="match status" value="1"/>
</dbReference>
<dbReference type="GO" id="GO:0000160">
    <property type="term" value="P:phosphorelay signal transduction system"/>
    <property type="evidence" value="ECO:0007669"/>
    <property type="project" value="InterPro"/>
</dbReference>
<dbReference type="EMBL" id="WWEN01000007">
    <property type="protein sequence ID" value="MYM56674.1"/>
    <property type="molecule type" value="Genomic_DNA"/>
</dbReference>
<evidence type="ECO:0000259" key="3">
    <source>
        <dbReference type="PROSITE" id="PS50110"/>
    </source>
</evidence>
<protein>
    <submittedName>
        <fullName evidence="4">Response regulator</fullName>
    </submittedName>
</protein>
<dbReference type="Pfam" id="PF00072">
    <property type="entry name" value="Response_reg"/>
    <property type="match status" value="1"/>
</dbReference>
<dbReference type="PANTHER" id="PTHR44591">
    <property type="entry name" value="STRESS RESPONSE REGULATOR PROTEIN 1"/>
    <property type="match status" value="1"/>
</dbReference>
<dbReference type="AlphaFoldDB" id="A0A6L8LL16"/>
<dbReference type="InterPro" id="IPR001789">
    <property type="entry name" value="Sig_transdc_resp-reg_receiver"/>
</dbReference>
<keyword evidence="5" id="KW-1185">Reference proteome</keyword>
<evidence type="ECO:0000313" key="4">
    <source>
        <dbReference type="EMBL" id="MYM56674.1"/>
    </source>
</evidence>
<name>A0A6L8LL16_9RHOB</name>
<dbReference type="InterPro" id="IPR050595">
    <property type="entry name" value="Bact_response_regulator"/>
</dbReference>
<evidence type="ECO:0000313" key="5">
    <source>
        <dbReference type="Proteomes" id="UP000479043"/>
    </source>
</evidence>
<organism evidence="4 5">
    <name type="scientific">Thalassovita mangrovi</name>
    <dbReference type="NCBI Taxonomy" id="2692236"/>
    <lineage>
        <taxon>Bacteria</taxon>
        <taxon>Pseudomonadati</taxon>
        <taxon>Pseudomonadota</taxon>
        <taxon>Alphaproteobacteria</taxon>
        <taxon>Rhodobacterales</taxon>
        <taxon>Roseobacteraceae</taxon>
        <taxon>Thalassovita</taxon>
    </lineage>
</organism>
<dbReference type="Proteomes" id="UP000479043">
    <property type="component" value="Unassembled WGS sequence"/>
</dbReference>
<sequence length="242" mass="25858">MDDRDFFQSASFPNPARPLLGLTLLAVEDSRYASDALRLMALRSGARLRQVGTLAEADRHLGLYRPSVIIVDLGLPDGDGTRLIARLHRASPRIGIILGTSGDEDAGDAVIKAGADGFLPKPVASLANFQELILSQLPEACRPMGPRIVNDDVIRPGAQSYREDLIHVAELLNGAPEGKVLDYIAQFLTGIARSAGDLALQSAGEALTIARMQHRACRGPAARIAALVQDRLNAAPGSERRV</sequence>
<feature type="modified residue" description="4-aspartylphosphate" evidence="2">
    <location>
        <position position="72"/>
    </location>
</feature>
<dbReference type="PROSITE" id="PS50110">
    <property type="entry name" value="RESPONSE_REGULATORY"/>
    <property type="match status" value="1"/>
</dbReference>
<evidence type="ECO:0000256" key="1">
    <source>
        <dbReference type="ARBA" id="ARBA00022553"/>
    </source>
</evidence>
<dbReference type="Gene3D" id="3.40.50.2300">
    <property type="match status" value="1"/>
</dbReference>
<dbReference type="SMART" id="SM00448">
    <property type="entry name" value="REC"/>
    <property type="match status" value="1"/>
</dbReference>
<proteinExistence type="predicted"/>
<accession>A0A6L8LL16</accession>
<reference evidence="4 5" key="1">
    <citation type="submission" date="2020-01" db="EMBL/GenBank/DDBJ databases">
        <authorList>
            <person name="Chen S."/>
        </authorList>
    </citation>
    <scope>NUCLEOTIDE SEQUENCE [LARGE SCALE GENOMIC DNA]</scope>
    <source>
        <strain evidence="4 5">GS-10</strain>
    </source>
</reference>
<comment type="caution">
    <text evidence="4">The sequence shown here is derived from an EMBL/GenBank/DDBJ whole genome shotgun (WGS) entry which is preliminary data.</text>
</comment>
<keyword evidence="1 2" id="KW-0597">Phosphoprotein</keyword>
<dbReference type="PANTHER" id="PTHR44591:SF3">
    <property type="entry name" value="RESPONSE REGULATORY DOMAIN-CONTAINING PROTEIN"/>
    <property type="match status" value="1"/>
</dbReference>
<dbReference type="RefSeq" id="WP_160974585.1">
    <property type="nucleotide sequence ID" value="NZ_WWEN01000007.1"/>
</dbReference>
<dbReference type="SUPFAM" id="SSF52172">
    <property type="entry name" value="CheY-like"/>
    <property type="match status" value="1"/>
</dbReference>
<gene>
    <name evidence="4" type="ORF">GR167_15250</name>
</gene>
<evidence type="ECO:0000256" key="2">
    <source>
        <dbReference type="PROSITE-ProRule" id="PRU00169"/>
    </source>
</evidence>
<feature type="domain" description="Response regulatory" evidence="3">
    <location>
        <begin position="23"/>
        <end position="136"/>
    </location>
</feature>